<evidence type="ECO:0000256" key="5">
    <source>
        <dbReference type="SAM" id="SignalP"/>
    </source>
</evidence>
<dbReference type="Pfam" id="PF18052">
    <property type="entry name" value="Rx_N"/>
    <property type="match status" value="1"/>
</dbReference>
<sequence length="325" mass="36706">MVYWFVSSLVSATLQVLLEKLADLSGSFLKVDDKLRKLERTLVRVDALIQDDEQKSSTAWQVLLRDIEGVAYDADDLLDEIAIKVEGAKCKNMDLVSKLLLSLFKHTSAFNMNDIQEKLDGMIKEIESLCLRELVGGRHMMDCELQTSSIVEESSVFGRESDKENITRMLLTSSDDLCRGHDVNIIPIVGMIGVGKTTLAQLLFNNQEVESSFDLRMWVFVTSDSNVVGLMRSILEAANGESISHCLSLELLQVKLMKILRERKFLLVLDDLWNQKDSGVSVISTTGKSTSIVSDTGRDRRWLDTVKVNRWRVVNTEKRRCRGGR</sequence>
<dbReference type="InterPro" id="IPR002182">
    <property type="entry name" value="NB-ARC"/>
</dbReference>
<keyword evidence="5" id="KW-0732">Signal</keyword>
<dbReference type="GO" id="GO:0005524">
    <property type="term" value="F:ATP binding"/>
    <property type="evidence" value="ECO:0007669"/>
    <property type="project" value="UniProtKB-KW"/>
</dbReference>
<dbReference type="PANTHER" id="PTHR36766:SF40">
    <property type="entry name" value="DISEASE RESISTANCE PROTEIN RGA3"/>
    <property type="match status" value="1"/>
</dbReference>
<evidence type="ECO:0000259" key="6">
    <source>
        <dbReference type="Pfam" id="PF00931"/>
    </source>
</evidence>
<feature type="domain" description="NB-ARC" evidence="6">
    <location>
        <begin position="175"/>
        <end position="304"/>
    </location>
</feature>
<keyword evidence="1" id="KW-0677">Repeat</keyword>
<organism evidence="8 9">
    <name type="scientific">Coptis chinensis</name>
    <dbReference type="NCBI Taxonomy" id="261450"/>
    <lineage>
        <taxon>Eukaryota</taxon>
        <taxon>Viridiplantae</taxon>
        <taxon>Streptophyta</taxon>
        <taxon>Embryophyta</taxon>
        <taxon>Tracheophyta</taxon>
        <taxon>Spermatophyta</taxon>
        <taxon>Magnoliopsida</taxon>
        <taxon>Ranunculales</taxon>
        <taxon>Ranunculaceae</taxon>
        <taxon>Coptidoideae</taxon>
        <taxon>Coptis</taxon>
    </lineage>
</organism>
<evidence type="ECO:0000313" key="8">
    <source>
        <dbReference type="EMBL" id="KAF9593436.1"/>
    </source>
</evidence>
<dbReference type="PRINTS" id="PR00364">
    <property type="entry name" value="DISEASERSIST"/>
</dbReference>
<dbReference type="SUPFAM" id="SSF52540">
    <property type="entry name" value="P-loop containing nucleoside triphosphate hydrolases"/>
    <property type="match status" value="1"/>
</dbReference>
<feature type="domain" description="Disease resistance N-terminal" evidence="7">
    <location>
        <begin position="10"/>
        <end position="92"/>
    </location>
</feature>
<comment type="caution">
    <text evidence="8">The sequence shown here is derived from an EMBL/GenBank/DDBJ whole genome shotgun (WGS) entry which is preliminary data.</text>
</comment>
<protein>
    <submittedName>
        <fullName evidence="8">Uncharacterized protein</fullName>
    </submittedName>
</protein>
<evidence type="ECO:0000256" key="2">
    <source>
        <dbReference type="ARBA" id="ARBA00022741"/>
    </source>
</evidence>
<keyword evidence="4" id="KW-0067">ATP-binding</keyword>
<dbReference type="OrthoDB" id="1193416at2759"/>
<evidence type="ECO:0000313" key="9">
    <source>
        <dbReference type="Proteomes" id="UP000631114"/>
    </source>
</evidence>
<dbReference type="GO" id="GO:0006952">
    <property type="term" value="P:defense response"/>
    <property type="evidence" value="ECO:0007669"/>
    <property type="project" value="UniProtKB-KW"/>
</dbReference>
<keyword evidence="2" id="KW-0547">Nucleotide-binding</keyword>
<dbReference type="PANTHER" id="PTHR36766">
    <property type="entry name" value="PLANT BROAD-SPECTRUM MILDEW RESISTANCE PROTEIN RPW8"/>
    <property type="match status" value="1"/>
</dbReference>
<evidence type="ECO:0000259" key="7">
    <source>
        <dbReference type="Pfam" id="PF18052"/>
    </source>
</evidence>
<dbReference type="AlphaFoldDB" id="A0A835H696"/>
<gene>
    <name evidence="8" type="ORF">IFM89_022902</name>
</gene>
<accession>A0A835H696</accession>
<feature type="signal peptide" evidence="5">
    <location>
        <begin position="1"/>
        <end position="15"/>
    </location>
</feature>
<name>A0A835H696_9MAGN</name>
<keyword evidence="9" id="KW-1185">Reference proteome</keyword>
<keyword evidence="3" id="KW-0611">Plant defense</keyword>
<dbReference type="GO" id="GO:0043531">
    <property type="term" value="F:ADP binding"/>
    <property type="evidence" value="ECO:0007669"/>
    <property type="project" value="InterPro"/>
</dbReference>
<dbReference type="Pfam" id="PF00931">
    <property type="entry name" value="NB-ARC"/>
    <property type="match status" value="1"/>
</dbReference>
<dbReference type="InterPro" id="IPR027417">
    <property type="entry name" value="P-loop_NTPase"/>
</dbReference>
<evidence type="ECO:0000256" key="1">
    <source>
        <dbReference type="ARBA" id="ARBA00022737"/>
    </source>
</evidence>
<dbReference type="Proteomes" id="UP000631114">
    <property type="component" value="Unassembled WGS sequence"/>
</dbReference>
<dbReference type="Gene3D" id="3.40.50.300">
    <property type="entry name" value="P-loop containing nucleotide triphosphate hydrolases"/>
    <property type="match status" value="1"/>
</dbReference>
<dbReference type="Gene3D" id="1.20.5.4130">
    <property type="match status" value="1"/>
</dbReference>
<evidence type="ECO:0000256" key="4">
    <source>
        <dbReference type="ARBA" id="ARBA00022840"/>
    </source>
</evidence>
<dbReference type="InterPro" id="IPR041118">
    <property type="entry name" value="Rx_N"/>
</dbReference>
<evidence type="ECO:0000256" key="3">
    <source>
        <dbReference type="ARBA" id="ARBA00022821"/>
    </source>
</evidence>
<proteinExistence type="predicted"/>
<feature type="chain" id="PRO_5032360626" evidence="5">
    <location>
        <begin position="16"/>
        <end position="325"/>
    </location>
</feature>
<dbReference type="EMBL" id="JADFTS010000008">
    <property type="protein sequence ID" value="KAF9593436.1"/>
    <property type="molecule type" value="Genomic_DNA"/>
</dbReference>
<reference evidence="8 9" key="1">
    <citation type="submission" date="2020-10" db="EMBL/GenBank/DDBJ databases">
        <title>The Coptis chinensis genome and diversification of protoberbering-type alkaloids.</title>
        <authorList>
            <person name="Wang B."/>
            <person name="Shu S."/>
            <person name="Song C."/>
            <person name="Liu Y."/>
        </authorList>
    </citation>
    <scope>NUCLEOTIDE SEQUENCE [LARGE SCALE GENOMIC DNA]</scope>
    <source>
        <strain evidence="8">HL-2020</strain>
        <tissue evidence="8">Leaf</tissue>
    </source>
</reference>